<gene>
    <name evidence="10" type="ORF">H9723_07540</name>
</gene>
<keyword evidence="6" id="KW-0238">DNA-binding</keyword>
<organism evidence="10 11">
    <name type="scientific">Candidatus Mediterraneibacter stercoravium</name>
    <dbReference type="NCBI Taxonomy" id="2838685"/>
    <lineage>
        <taxon>Bacteria</taxon>
        <taxon>Bacillati</taxon>
        <taxon>Bacillota</taxon>
        <taxon>Clostridia</taxon>
        <taxon>Lachnospirales</taxon>
        <taxon>Lachnospiraceae</taxon>
        <taxon>Mediterraneibacter</taxon>
    </lineage>
</organism>
<evidence type="ECO:0000256" key="4">
    <source>
        <dbReference type="ARBA" id="ARBA00022801"/>
    </source>
</evidence>
<evidence type="ECO:0000256" key="7">
    <source>
        <dbReference type="ARBA" id="ARBA00023239"/>
    </source>
</evidence>
<evidence type="ECO:0000256" key="8">
    <source>
        <dbReference type="RuleBase" id="RU364100"/>
    </source>
</evidence>
<dbReference type="GO" id="GO:0006508">
    <property type="term" value="P:proteolysis"/>
    <property type="evidence" value="ECO:0007669"/>
    <property type="project" value="UniProtKB-KW"/>
</dbReference>
<evidence type="ECO:0000256" key="3">
    <source>
        <dbReference type="ARBA" id="ARBA00022763"/>
    </source>
</evidence>
<evidence type="ECO:0000313" key="11">
    <source>
        <dbReference type="Proteomes" id="UP000824116"/>
    </source>
</evidence>
<feature type="region of interest" description="Disordered" evidence="9">
    <location>
        <begin position="26"/>
        <end position="52"/>
    </location>
</feature>
<dbReference type="Pfam" id="PF02586">
    <property type="entry name" value="SRAP"/>
    <property type="match status" value="1"/>
</dbReference>
<reference evidence="10" key="1">
    <citation type="journal article" date="2021" name="PeerJ">
        <title>Extensive microbial diversity within the chicken gut microbiome revealed by metagenomics and culture.</title>
        <authorList>
            <person name="Gilroy R."/>
            <person name="Ravi A."/>
            <person name="Getino M."/>
            <person name="Pursley I."/>
            <person name="Horton D.L."/>
            <person name="Alikhan N.F."/>
            <person name="Baker D."/>
            <person name="Gharbi K."/>
            <person name="Hall N."/>
            <person name="Watson M."/>
            <person name="Adriaenssens E.M."/>
            <person name="Foster-Nyarko E."/>
            <person name="Jarju S."/>
            <person name="Secka A."/>
            <person name="Antonio M."/>
            <person name="Oren A."/>
            <person name="Chaudhuri R.R."/>
            <person name="La Ragione R."/>
            <person name="Hildebrand F."/>
            <person name="Pallen M.J."/>
        </authorList>
    </citation>
    <scope>NUCLEOTIDE SEQUENCE</scope>
    <source>
        <strain evidence="10">CHK196-3914</strain>
    </source>
</reference>
<proteinExistence type="inferred from homology"/>
<keyword evidence="5" id="KW-0190">Covalent protein-DNA linkage</keyword>
<dbReference type="EC" id="3.4.-.-" evidence="8"/>
<keyword evidence="4 8" id="KW-0378">Hydrolase</keyword>
<sequence>MCGRYYINSNILKKIEQADAFSDASGRAAQESRRDIRPSETAPVLVRSGNSSGRGRQIHIEWMRWGFPAPEGKNLIINARAESALEKGMFRERIWANRCVIPAAGFYEWNSRKEKCEFSRAEQDEMFLAGFYGAFAGENRFVILTTEANPSVAPVHGRMPLILEREEAVSWIVDDSRIGEFLQKVPGGLSRKQEYEQLTLF</sequence>
<reference evidence="10" key="2">
    <citation type="submission" date="2021-04" db="EMBL/GenBank/DDBJ databases">
        <authorList>
            <person name="Gilroy R."/>
        </authorList>
    </citation>
    <scope>NUCLEOTIDE SEQUENCE</scope>
    <source>
        <strain evidence="10">CHK196-3914</strain>
    </source>
</reference>
<dbReference type="InterPro" id="IPR036590">
    <property type="entry name" value="SRAP-like"/>
</dbReference>
<dbReference type="InterPro" id="IPR003738">
    <property type="entry name" value="SRAP"/>
</dbReference>
<evidence type="ECO:0000256" key="2">
    <source>
        <dbReference type="ARBA" id="ARBA00022670"/>
    </source>
</evidence>
<dbReference type="Proteomes" id="UP000824116">
    <property type="component" value="Unassembled WGS sequence"/>
</dbReference>
<evidence type="ECO:0000313" key="10">
    <source>
        <dbReference type="EMBL" id="HIZ75075.1"/>
    </source>
</evidence>
<protein>
    <recommendedName>
        <fullName evidence="8">Abasic site processing protein</fullName>
        <ecNumber evidence="8">3.4.-.-</ecNumber>
    </recommendedName>
</protein>
<keyword evidence="2 8" id="KW-0645">Protease</keyword>
<dbReference type="GO" id="GO:0016829">
    <property type="term" value="F:lyase activity"/>
    <property type="evidence" value="ECO:0007669"/>
    <property type="project" value="UniProtKB-KW"/>
</dbReference>
<dbReference type="PANTHER" id="PTHR13604:SF0">
    <property type="entry name" value="ABASIC SITE PROCESSING PROTEIN HMCES"/>
    <property type="match status" value="1"/>
</dbReference>
<dbReference type="EMBL" id="DXAY01000178">
    <property type="protein sequence ID" value="HIZ75075.1"/>
    <property type="molecule type" value="Genomic_DNA"/>
</dbReference>
<dbReference type="SUPFAM" id="SSF143081">
    <property type="entry name" value="BB1717-like"/>
    <property type="match status" value="1"/>
</dbReference>
<dbReference type="GO" id="GO:0003697">
    <property type="term" value="F:single-stranded DNA binding"/>
    <property type="evidence" value="ECO:0007669"/>
    <property type="project" value="InterPro"/>
</dbReference>
<evidence type="ECO:0000256" key="1">
    <source>
        <dbReference type="ARBA" id="ARBA00008136"/>
    </source>
</evidence>
<keyword evidence="7" id="KW-0456">Lyase</keyword>
<dbReference type="GO" id="GO:0106300">
    <property type="term" value="P:protein-DNA covalent cross-linking repair"/>
    <property type="evidence" value="ECO:0007669"/>
    <property type="project" value="InterPro"/>
</dbReference>
<dbReference type="PANTHER" id="PTHR13604">
    <property type="entry name" value="DC12-RELATED"/>
    <property type="match status" value="1"/>
</dbReference>
<evidence type="ECO:0000256" key="5">
    <source>
        <dbReference type="ARBA" id="ARBA00023124"/>
    </source>
</evidence>
<name>A0A9D2G9S6_9FIRM</name>
<evidence type="ECO:0000256" key="9">
    <source>
        <dbReference type="SAM" id="MobiDB-lite"/>
    </source>
</evidence>
<dbReference type="Gene3D" id="3.90.1680.10">
    <property type="entry name" value="SOS response associated peptidase-like"/>
    <property type="match status" value="1"/>
</dbReference>
<dbReference type="AlphaFoldDB" id="A0A9D2G9S6"/>
<dbReference type="GO" id="GO:0008233">
    <property type="term" value="F:peptidase activity"/>
    <property type="evidence" value="ECO:0007669"/>
    <property type="project" value="UniProtKB-KW"/>
</dbReference>
<keyword evidence="3" id="KW-0227">DNA damage</keyword>
<evidence type="ECO:0000256" key="6">
    <source>
        <dbReference type="ARBA" id="ARBA00023125"/>
    </source>
</evidence>
<accession>A0A9D2G9S6</accession>
<comment type="similarity">
    <text evidence="1 8">Belongs to the SOS response-associated peptidase family.</text>
</comment>
<comment type="caution">
    <text evidence="10">The sequence shown here is derived from an EMBL/GenBank/DDBJ whole genome shotgun (WGS) entry which is preliminary data.</text>
</comment>